<feature type="domain" description="N-acetyltransferase" evidence="1">
    <location>
        <begin position="3"/>
        <end position="162"/>
    </location>
</feature>
<dbReference type="GO" id="GO:0016747">
    <property type="term" value="F:acyltransferase activity, transferring groups other than amino-acyl groups"/>
    <property type="evidence" value="ECO:0007669"/>
    <property type="project" value="InterPro"/>
</dbReference>
<dbReference type="SUPFAM" id="SSF55729">
    <property type="entry name" value="Acyl-CoA N-acyltransferases (Nat)"/>
    <property type="match status" value="1"/>
</dbReference>
<proteinExistence type="predicted"/>
<evidence type="ECO:0000259" key="1">
    <source>
        <dbReference type="PROSITE" id="PS51186"/>
    </source>
</evidence>
<dbReference type="InterPro" id="IPR016181">
    <property type="entry name" value="Acyl_CoA_acyltransferase"/>
</dbReference>
<evidence type="ECO:0000313" key="2">
    <source>
        <dbReference type="EMBL" id="KJY36520.1"/>
    </source>
</evidence>
<dbReference type="Pfam" id="PF13302">
    <property type="entry name" value="Acetyltransf_3"/>
    <property type="match status" value="1"/>
</dbReference>
<sequence>MEITYRRFERTEGELLVDFLSGETWPFHASPAVEPDQVRGWLADGVYEGEESRTFWVLADGSTVGLVRLMDLGDDTPLLDLRIRSGWRGRGIGRRSLEWATRYLFEEFPRVRRIEGTTRRDNAAMRRTFLRCGYVKEAHYRDGWPGAGGAVHDAVGYAVLRRDWEAGTVTAVAWDDEPPRP</sequence>
<dbReference type="PROSITE" id="PS51186">
    <property type="entry name" value="GNAT"/>
    <property type="match status" value="1"/>
</dbReference>
<accession>A0A0F4JQR6</accession>
<dbReference type="Proteomes" id="UP000033551">
    <property type="component" value="Unassembled WGS sequence"/>
</dbReference>
<name>A0A0F4JQR6_9ACTN</name>
<dbReference type="PANTHER" id="PTHR43415:SF3">
    <property type="entry name" value="GNAT-FAMILY ACETYLTRANSFERASE"/>
    <property type="match status" value="1"/>
</dbReference>
<protein>
    <submittedName>
        <fullName evidence="2">GCN5 family acetyltransferase</fullName>
    </submittedName>
</protein>
<keyword evidence="2" id="KW-0808">Transferase</keyword>
<dbReference type="RefSeq" id="WP_045946653.1">
    <property type="nucleotide sequence ID" value="NZ_JZWV01000154.1"/>
</dbReference>
<organism evidence="2 3">
    <name type="scientific">Streptomyces katrae</name>
    <dbReference type="NCBI Taxonomy" id="68223"/>
    <lineage>
        <taxon>Bacteria</taxon>
        <taxon>Bacillati</taxon>
        <taxon>Actinomycetota</taxon>
        <taxon>Actinomycetes</taxon>
        <taxon>Kitasatosporales</taxon>
        <taxon>Streptomycetaceae</taxon>
        <taxon>Streptomyces</taxon>
    </lineage>
</organism>
<dbReference type="EMBL" id="JZWV01000154">
    <property type="protein sequence ID" value="KJY36520.1"/>
    <property type="molecule type" value="Genomic_DNA"/>
</dbReference>
<dbReference type="AlphaFoldDB" id="A0A0F4JQR6"/>
<gene>
    <name evidence="2" type="ORF">VR44_07805</name>
</gene>
<comment type="caution">
    <text evidence="2">The sequence shown here is derived from an EMBL/GenBank/DDBJ whole genome shotgun (WGS) entry which is preliminary data.</text>
</comment>
<dbReference type="PATRIC" id="fig|68223.7.peg.4267"/>
<dbReference type="Gene3D" id="3.40.630.30">
    <property type="match status" value="1"/>
</dbReference>
<dbReference type="PANTHER" id="PTHR43415">
    <property type="entry name" value="SPERMIDINE N(1)-ACETYLTRANSFERASE"/>
    <property type="match status" value="1"/>
</dbReference>
<keyword evidence="3" id="KW-1185">Reference proteome</keyword>
<reference evidence="2 3" key="1">
    <citation type="submission" date="2015-02" db="EMBL/GenBank/DDBJ databases">
        <authorList>
            <person name="Ju K.-S."/>
            <person name="Doroghazi J.R."/>
            <person name="Metcalf W."/>
        </authorList>
    </citation>
    <scope>NUCLEOTIDE SEQUENCE [LARGE SCALE GENOMIC DNA]</scope>
    <source>
        <strain evidence="2 3">NRRL ISP-5550</strain>
    </source>
</reference>
<dbReference type="OrthoDB" id="9799321at2"/>
<dbReference type="InterPro" id="IPR000182">
    <property type="entry name" value="GNAT_dom"/>
</dbReference>
<evidence type="ECO:0000313" key="3">
    <source>
        <dbReference type="Proteomes" id="UP000033551"/>
    </source>
</evidence>